<evidence type="ECO:0000313" key="3">
    <source>
        <dbReference type="EMBL" id="OGF20756.1"/>
    </source>
</evidence>
<feature type="transmembrane region" description="Helical" evidence="1">
    <location>
        <begin position="98"/>
        <end position="119"/>
    </location>
</feature>
<keyword evidence="1" id="KW-1133">Transmembrane helix</keyword>
<dbReference type="AlphaFoldDB" id="A0A1F5S286"/>
<dbReference type="InterPro" id="IPR000326">
    <property type="entry name" value="PAP2/HPO"/>
</dbReference>
<keyword evidence="1" id="KW-0472">Membrane</keyword>
<feature type="transmembrane region" description="Helical" evidence="1">
    <location>
        <begin position="126"/>
        <end position="143"/>
    </location>
</feature>
<gene>
    <name evidence="3" type="ORF">A2257_03215</name>
</gene>
<dbReference type="Gene3D" id="1.20.144.10">
    <property type="entry name" value="Phosphatidic acid phosphatase type 2/haloperoxidase"/>
    <property type="match status" value="1"/>
</dbReference>
<proteinExistence type="predicted"/>
<feature type="transmembrane region" description="Helical" evidence="1">
    <location>
        <begin position="56"/>
        <end position="78"/>
    </location>
</feature>
<evidence type="ECO:0000256" key="1">
    <source>
        <dbReference type="SAM" id="Phobius"/>
    </source>
</evidence>
<keyword evidence="1" id="KW-0812">Transmembrane</keyword>
<sequence>MDFFLFQEINNLAGQWKILDYFGIFCAEYLIFLMATAVIILFLTRGDSSETKKENILKVSLSVVGSYLLKIVIQLFYFRPRPFVDHEVVKLIDKSSSSAAFPSGHTIVAFALAFSIFYYNKKLGALFIFLATLVSLGRIYTGVHYPLDVVFGIIVAWITVYAIGKMPWKKLINRFIQK</sequence>
<feature type="transmembrane region" description="Helical" evidence="1">
    <location>
        <begin position="21"/>
        <end position="44"/>
    </location>
</feature>
<dbReference type="PANTHER" id="PTHR14969">
    <property type="entry name" value="SPHINGOSINE-1-PHOSPHATE PHOSPHOHYDROLASE"/>
    <property type="match status" value="1"/>
</dbReference>
<dbReference type="PANTHER" id="PTHR14969:SF58">
    <property type="entry name" value="UNDECAPRENYL-DIPHOSPHATASE BCRC"/>
    <property type="match status" value="1"/>
</dbReference>
<dbReference type="EMBL" id="MFGA01000020">
    <property type="protein sequence ID" value="OGF20756.1"/>
    <property type="molecule type" value="Genomic_DNA"/>
</dbReference>
<evidence type="ECO:0000259" key="2">
    <source>
        <dbReference type="SMART" id="SM00014"/>
    </source>
</evidence>
<reference evidence="3 4" key="1">
    <citation type="journal article" date="2016" name="Nat. Commun.">
        <title>Thousands of microbial genomes shed light on interconnected biogeochemical processes in an aquifer system.</title>
        <authorList>
            <person name="Anantharaman K."/>
            <person name="Brown C.T."/>
            <person name="Hug L.A."/>
            <person name="Sharon I."/>
            <person name="Castelle C.J."/>
            <person name="Probst A.J."/>
            <person name="Thomas B.C."/>
            <person name="Singh A."/>
            <person name="Wilkins M.J."/>
            <person name="Karaoz U."/>
            <person name="Brodie E.L."/>
            <person name="Williams K.H."/>
            <person name="Hubbard S.S."/>
            <person name="Banfield J.F."/>
        </authorList>
    </citation>
    <scope>NUCLEOTIDE SEQUENCE [LARGE SCALE GENOMIC DNA]</scope>
</reference>
<organism evidence="3 4">
    <name type="scientific">Candidatus Falkowbacteria bacterium RIFOXYA2_FULL_38_12</name>
    <dbReference type="NCBI Taxonomy" id="1797993"/>
    <lineage>
        <taxon>Bacteria</taxon>
        <taxon>Candidatus Falkowiibacteriota</taxon>
    </lineage>
</organism>
<accession>A0A1F5S286</accession>
<protein>
    <recommendedName>
        <fullName evidence="2">Phosphatidic acid phosphatase type 2/haloperoxidase domain-containing protein</fullName>
    </recommendedName>
</protein>
<dbReference type="SUPFAM" id="SSF48317">
    <property type="entry name" value="Acid phosphatase/Vanadium-dependent haloperoxidase"/>
    <property type="match status" value="1"/>
</dbReference>
<dbReference type="Pfam" id="PF01569">
    <property type="entry name" value="PAP2"/>
    <property type="match status" value="1"/>
</dbReference>
<feature type="transmembrane region" description="Helical" evidence="1">
    <location>
        <begin position="149"/>
        <end position="168"/>
    </location>
</feature>
<dbReference type="Proteomes" id="UP000177407">
    <property type="component" value="Unassembled WGS sequence"/>
</dbReference>
<feature type="domain" description="Phosphatidic acid phosphatase type 2/haloperoxidase" evidence="2">
    <location>
        <begin position="55"/>
        <end position="164"/>
    </location>
</feature>
<evidence type="ECO:0000313" key="4">
    <source>
        <dbReference type="Proteomes" id="UP000177407"/>
    </source>
</evidence>
<comment type="caution">
    <text evidence="3">The sequence shown here is derived from an EMBL/GenBank/DDBJ whole genome shotgun (WGS) entry which is preliminary data.</text>
</comment>
<dbReference type="SMART" id="SM00014">
    <property type="entry name" value="acidPPc"/>
    <property type="match status" value="1"/>
</dbReference>
<name>A0A1F5S286_9BACT</name>
<dbReference type="InterPro" id="IPR036938">
    <property type="entry name" value="PAP2/HPO_sf"/>
</dbReference>